<proteinExistence type="predicted"/>
<gene>
    <name evidence="2" type="ORF">AVDCRST_MAG42-1289</name>
</gene>
<feature type="region of interest" description="Disordered" evidence="1">
    <location>
        <begin position="1"/>
        <end position="28"/>
    </location>
</feature>
<feature type="compositionally biased region" description="Polar residues" evidence="1">
    <location>
        <begin position="8"/>
        <end position="26"/>
    </location>
</feature>
<evidence type="ECO:0000313" key="2">
    <source>
        <dbReference type="EMBL" id="CAA9233968.1"/>
    </source>
</evidence>
<evidence type="ECO:0000256" key="1">
    <source>
        <dbReference type="SAM" id="MobiDB-lite"/>
    </source>
</evidence>
<protein>
    <submittedName>
        <fullName evidence="2">Uncharacterized protein</fullName>
    </submittedName>
</protein>
<sequence>MRRRTAGKTPSSPTSKGPASRPQRTLNPPIVTFLPPAAYTAVVSGLNDASGVAVVEVYTLQ</sequence>
<organism evidence="2">
    <name type="scientific">uncultured Chthoniobacterales bacterium</name>
    <dbReference type="NCBI Taxonomy" id="1836801"/>
    <lineage>
        <taxon>Bacteria</taxon>
        <taxon>Pseudomonadati</taxon>
        <taxon>Verrucomicrobiota</taxon>
        <taxon>Spartobacteria</taxon>
        <taxon>Chthoniobacterales</taxon>
        <taxon>environmental samples</taxon>
    </lineage>
</organism>
<reference evidence="2" key="1">
    <citation type="submission" date="2020-02" db="EMBL/GenBank/DDBJ databases">
        <authorList>
            <person name="Meier V. D."/>
        </authorList>
    </citation>
    <scope>NUCLEOTIDE SEQUENCE</scope>
    <source>
        <strain evidence="2">AVDCRST_MAG42</strain>
    </source>
</reference>
<name>A0A6J4HWZ1_9BACT</name>
<accession>A0A6J4HWZ1</accession>
<dbReference type="EMBL" id="CADCTA010000055">
    <property type="protein sequence ID" value="CAA9233968.1"/>
    <property type="molecule type" value="Genomic_DNA"/>
</dbReference>
<dbReference type="AlphaFoldDB" id="A0A6J4HWZ1"/>